<comment type="subcellular location">
    <subcellularLocation>
        <location evidence="1">Cell membrane</location>
        <topology evidence="1">Multi-pass membrane protein</topology>
    </subcellularLocation>
    <subcellularLocation>
        <location evidence="6">Membrane</location>
        <topology evidence="6">Multi-pass membrane protein</topology>
    </subcellularLocation>
</comment>
<evidence type="ECO:0000256" key="7">
    <source>
        <dbReference type="SAM" id="Phobius"/>
    </source>
</evidence>
<dbReference type="RefSeq" id="WP_199019443.1">
    <property type="nucleotide sequence ID" value="NZ_JAELUP010000061.1"/>
</dbReference>
<keyword evidence="4 7" id="KW-1133">Transmembrane helix</keyword>
<keyword evidence="11" id="KW-1185">Reference proteome</keyword>
<dbReference type="GO" id="GO:0015990">
    <property type="term" value="P:electron transport coupled proton transport"/>
    <property type="evidence" value="ECO:0007669"/>
    <property type="project" value="TreeGrafter"/>
</dbReference>
<feature type="transmembrane region" description="Helical" evidence="7">
    <location>
        <begin position="116"/>
        <end position="134"/>
    </location>
</feature>
<feature type="domain" description="NADH-Ubiquinone oxidoreductase (complex I) chain 5 N-terminal" evidence="9">
    <location>
        <begin position="69"/>
        <end position="118"/>
    </location>
</feature>
<feature type="transmembrane region" description="Helical" evidence="7">
    <location>
        <begin position="385"/>
        <end position="403"/>
    </location>
</feature>
<dbReference type="InterPro" id="IPR001750">
    <property type="entry name" value="ND/Mrp_TM"/>
</dbReference>
<keyword evidence="5 7" id="KW-0472">Membrane</keyword>
<dbReference type="Pfam" id="PF00361">
    <property type="entry name" value="Proton_antipo_M"/>
    <property type="match status" value="1"/>
</dbReference>
<evidence type="ECO:0000259" key="8">
    <source>
        <dbReference type="Pfam" id="PF00361"/>
    </source>
</evidence>
<evidence type="ECO:0000256" key="3">
    <source>
        <dbReference type="ARBA" id="ARBA00022692"/>
    </source>
</evidence>
<evidence type="ECO:0008006" key="12">
    <source>
        <dbReference type="Google" id="ProtNLM"/>
    </source>
</evidence>
<dbReference type="GO" id="GO:0042773">
    <property type="term" value="P:ATP synthesis coupled electron transport"/>
    <property type="evidence" value="ECO:0007669"/>
    <property type="project" value="InterPro"/>
</dbReference>
<evidence type="ECO:0000256" key="4">
    <source>
        <dbReference type="ARBA" id="ARBA00022989"/>
    </source>
</evidence>
<feature type="transmembrane region" description="Helical" evidence="7">
    <location>
        <begin position="140"/>
        <end position="160"/>
    </location>
</feature>
<feature type="transmembrane region" description="Helical" evidence="7">
    <location>
        <begin position="312"/>
        <end position="330"/>
    </location>
</feature>
<evidence type="ECO:0000256" key="2">
    <source>
        <dbReference type="ARBA" id="ARBA00008483"/>
    </source>
</evidence>
<comment type="similarity">
    <text evidence="2">Belongs to the CPA3 antiporters (TC 2.A.63) subunit A family.</text>
</comment>
<evidence type="ECO:0000259" key="9">
    <source>
        <dbReference type="Pfam" id="PF00662"/>
    </source>
</evidence>
<feature type="transmembrane region" description="Helical" evidence="7">
    <location>
        <begin position="254"/>
        <end position="272"/>
    </location>
</feature>
<dbReference type="PRINTS" id="PR01434">
    <property type="entry name" value="NADHDHGNASE5"/>
</dbReference>
<name>A0A934IZ41_9BACL</name>
<evidence type="ECO:0000313" key="10">
    <source>
        <dbReference type="EMBL" id="MBJ6361891.1"/>
    </source>
</evidence>
<dbReference type="Proteomes" id="UP000640274">
    <property type="component" value="Unassembled WGS sequence"/>
</dbReference>
<dbReference type="Pfam" id="PF00662">
    <property type="entry name" value="Proton_antipo_N"/>
    <property type="match status" value="1"/>
</dbReference>
<comment type="caution">
    <text evidence="10">The sequence shown here is derived from an EMBL/GenBank/DDBJ whole genome shotgun (WGS) entry which is preliminary data.</text>
</comment>
<dbReference type="PANTHER" id="PTHR42829">
    <property type="entry name" value="NADH-UBIQUINONE OXIDOREDUCTASE CHAIN 5"/>
    <property type="match status" value="1"/>
</dbReference>
<feature type="transmembrane region" description="Helical" evidence="7">
    <location>
        <begin position="464"/>
        <end position="482"/>
    </location>
</feature>
<dbReference type="PANTHER" id="PTHR42829:SF2">
    <property type="entry name" value="NADH-UBIQUINONE OXIDOREDUCTASE CHAIN 5"/>
    <property type="match status" value="1"/>
</dbReference>
<feature type="transmembrane region" description="Helical" evidence="7">
    <location>
        <begin position="214"/>
        <end position="233"/>
    </location>
</feature>
<accession>A0A934IZ41</accession>
<sequence length="594" mass="64343">MPTMFSQYAWIVPILPLAAFLLITALGRSADRTASLSGVVSSALALFLSIWILLEQLVSNNEYSISFTWLKAGSYSLSLGIEITPLTSLIAAVFCLIYFCVQLFSFYYMENDDRSAVFQGYLSLLAFAMLGFVLAVNLLTLFICWQLLGVAVLLLTGFWYDKEGVRQAAKRIFLWGGIGDAALLLALMLLYWYMPERALDFASIQNVFEGQSTSIALGIISVIAGLLAVAAAAKSGLFPFHSWLRYSVKAPLPALILIHTVTLVPAAFFLLIRNFTIIQAAPSIMVILSWAGVVGAVIGALTAWLQSSVANLVVYSAAGQLGLMVMAVGVHSLNGAVYVFVVNALAHTIVLMAGGALVQRSAGGSNSSYDSGYAKNRLASASGNARRLAVIIGILSLSGLPPFPGFWSTRYILGAALDKQLPLFLAGLAAVCLTVLYSARLFFMLQQQWRTTEGKSQRAIAAPALCLALVLIIFGLAEALWGGHGGLLGWLNPERAASIPRLAVWLPQLIATAAGLGMAFISYKKAASFTEQSVKERSPALRVLSEVFYIEFIWERIFQTIAAAGQSIHRLDRFLLERDVFRLIKKAAGLGRRR</sequence>
<dbReference type="GO" id="GO:0003954">
    <property type="term" value="F:NADH dehydrogenase activity"/>
    <property type="evidence" value="ECO:0007669"/>
    <property type="project" value="TreeGrafter"/>
</dbReference>
<feature type="transmembrane region" description="Helical" evidence="7">
    <location>
        <begin position="336"/>
        <end position="358"/>
    </location>
</feature>
<evidence type="ECO:0000256" key="5">
    <source>
        <dbReference type="ARBA" id="ARBA00023136"/>
    </source>
</evidence>
<reference evidence="10" key="1">
    <citation type="submission" date="2020-12" db="EMBL/GenBank/DDBJ databases">
        <authorList>
            <person name="Huq M.A."/>
        </authorList>
    </citation>
    <scope>NUCLEOTIDE SEQUENCE</scope>
    <source>
        <strain evidence="10">MAHUQ-46</strain>
    </source>
</reference>
<evidence type="ECO:0000313" key="11">
    <source>
        <dbReference type="Proteomes" id="UP000640274"/>
    </source>
</evidence>
<feature type="domain" description="NADH:quinone oxidoreductase/Mrp antiporter transmembrane" evidence="8">
    <location>
        <begin position="135"/>
        <end position="433"/>
    </location>
</feature>
<evidence type="ECO:0000256" key="6">
    <source>
        <dbReference type="RuleBase" id="RU000320"/>
    </source>
</evidence>
<dbReference type="InterPro" id="IPR001516">
    <property type="entry name" value="Proton_antipo_N"/>
</dbReference>
<feature type="transmembrane region" description="Helical" evidence="7">
    <location>
        <begin position="502"/>
        <end position="523"/>
    </location>
</feature>
<dbReference type="GO" id="GO:0008137">
    <property type="term" value="F:NADH dehydrogenase (ubiquinone) activity"/>
    <property type="evidence" value="ECO:0007669"/>
    <property type="project" value="InterPro"/>
</dbReference>
<organism evidence="10 11">
    <name type="scientific">Paenibacillus roseus</name>
    <dbReference type="NCBI Taxonomy" id="2798579"/>
    <lineage>
        <taxon>Bacteria</taxon>
        <taxon>Bacillati</taxon>
        <taxon>Bacillota</taxon>
        <taxon>Bacilli</taxon>
        <taxon>Bacillales</taxon>
        <taxon>Paenibacillaceae</taxon>
        <taxon>Paenibacillus</taxon>
    </lineage>
</organism>
<feature type="transmembrane region" description="Helical" evidence="7">
    <location>
        <begin position="284"/>
        <end position="305"/>
    </location>
</feature>
<feature type="transmembrane region" description="Helical" evidence="7">
    <location>
        <begin position="34"/>
        <end position="54"/>
    </location>
</feature>
<proteinExistence type="inferred from homology"/>
<protein>
    <recommendedName>
        <fullName evidence="12">NADH-quinone oxidoreductase subunit L</fullName>
    </recommendedName>
</protein>
<evidence type="ECO:0000256" key="1">
    <source>
        <dbReference type="ARBA" id="ARBA00004651"/>
    </source>
</evidence>
<dbReference type="InterPro" id="IPR003945">
    <property type="entry name" value="NU5C-like"/>
</dbReference>
<feature type="transmembrane region" description="Helical" evidence="7">
    <location>
        <begin position="86"/>
        <end position="109"/>
    </location>
</feature>
<feature type="transmembrane region" description="Helical" evidence="7">
    <location>
        <begin position="6"/>
        <end position="27"/>
    </location>
</feature>
<dbReference type="AlphaFoldDB" id="A0A934IZ41"/>
<gene>
    <name evidence="10" type="ORF">JFN88_11515</name>
</gene>
<feature type="transmembrane region" description="Helical" evidence="7">
    <location>
        <begin position="423"/>
        <end position="443"/>
    </location>
</feature>
<feature type="transmembrane region" description="Helical" evidence="7">
    <location>
        <begin position="172"/>
        <end position="194"/>
    </location>
</feature>
<keyword evidence="3 6" id="KW-0812">Transmembrane</keyword>
<dbReference type="GO" id="GO:0005886">
    <property type="term" value="C:plasma membrane"/>
    <property type="evidence" value="ECO:0007669"/>
    <property type="project" value="UniProtKB-SubCell"/>
</dbReference>
<dbReference type="EMBL" id="JAELUP010000061">
    <property type="protein sequence ID" value="MBJ6361891.1"/>
    <property type="molecule type" value="Genomic_DNA"/>
</dbReference>